<dbReference type="EMBL" id="JALLKP010000004">
    <property type="protein sequence ID" value="KAK2195327.1"/>
    <property type="molecule type" value="Genomic_DNA"/>
</dbReference>
<proteinExistence type="predicted"/>
<dbReference type="GeneID" id="94337299"/>
<accession>A0AAD9UN24</accession>
<dbReference type="KEGG" id="bdw:94337299"/>
<gene>
    <name evidence="1" type="ORF">BdWA1_003002</name>
</gene>
<evidence type="ECO:0000313" key="2">
    <source>
        <dbReference type="Proteomes" id="UP001214638"/>
    </source>
</evidence>
<dbReference type="RefSeq" id="XP_067802170.1">
    <property type="nucleotide sequence ID" value="XM_067948019.1"/>
</dbReference>
<organism evidence="1 2">
    <name type="scientific">Babesia duncani</name>
    <dbReference type="NCBI Taxonomy" id="323732"/>
    <lineage>
        <taxon>Eukaryota</taxon>
        <taxon>Sar</taxon>
        <taxon>Alveolata</taxon>
        <taxon>Apicomplexa</taxon>
        <taxon>Aconoidasida</taxon>
        <taxon>Piroplasmida</taxon>
        <taxon>Babesiidae</taxon>
        <taxon>Babesia</taxon>
    </lineage>
</organism>
<protein>
    <submittedName>
        <fullName evidence="1">Uncharacterized protein</fullName>
    </submittedName>
</protein>
<reference evidence="1" key="1">
    <citation type="journal article" date="2023" name="Nat. Microbiol.">
        <title>Babesia duncani multi-omics identifies virulence factors and drug targets.</title>
        <authorList>
            <person name="Singh P."/>
            <person name="Lonardi S."/>
            <person name="Liang Q."/>
            <person name="Vydyam P."/>
            <person name="Khabirova E."/>
            <person name="Fang T."/>
            <person name="Gihaz S."/>
            <person name="Thekkiniath J."/>
            <person name="Munshi M."/>
            <person name="Abel S."/>
            <person name="Ciampossin L."/>
            <person name="Batugedara G."/>
            <person name="Gupta M."/>
            <person name="Lu X.M."/>
            <person name="Lenz T."/>
            <person name="Chakravarty S."/>
            <person name="Cornillot E."/>
            <person name="Hu Y."/>
            <person name="Ma W."/>
            <person name="Gonzalez L.M."/>
            <person name="Sanchez S."/>
            <person name="Estrada K."/>
            <person name="Sanchez-Flores A."/>
            <person name="Montero E."/>
            <person name="Harb O.S."/>
            <person name="Le Roch K.G."/>
            <person name="Mamoun C.B."/>
        </authorList>
    </citation>
    <scope>NUCLEOTIDE SEQUENCE</scope>
    <source>
        <strain evidence="1">WA1</strain>
    </source>
</reference>
<evidence type="ECO:0000313" key="1">
    <source>
        <dbReference type="EMBL" id="KAK2195327.1"/>
    </source>
</evidence>
<keyword evidence="2" id="KW-1185">Reference proteome</keyword>
<dbReference type="Proteomes" id="UP001214638">
    <property type="component" value="Unassembled WGS sequence"/>
</dbReference>
<dbReference type="AlphaFoldDB" id="A0AAD9UN24"/>
<comment type="caution">
    <text evidence="1">The sequence shown here is derived from an EMBL/GenBank/DDBJ whole genome shotgun (WGS) entry which is preliminary data.</text>
</comment>
<name>A0AAD9UN24_9APIC</name>
<sequence>MVDYTTHDSKLESVSPKLGQMYPKNLLTLNANGEWQLVRTFTESFTINAGVQNYGLMTLKTDDKIECLQQTLNRILSQHANPSICIYAEHRTFQLLKHSIKILKEYPSDYNTQCQVLRIYRKGCCALLLSDKITTRLPPCDVLIHYNMPKSLQILSKRTSPNNMNIYFYSNNEKLLMAHLQSRLKFIMKPWELPSKVELINQFVSELEAHLKNIPAIQDSGIEFVKNDPKSVLSCILYLLHRKSKAVKCKRYLLYDPSFTKFKSRQAVVDYLHGNGIYNYRSISLTRRGYIVESFDLLQLPTTHCKKLNANFIKIKRRLERGYISSPRLKRRVFAKLAKAEERKMIKALKYRNLTKEN</sequence>